<proteinExistence type="predicted"/>
<comment type="caution">
    <text evidence="1">The sequence shown here is derived from an EMBL/GenBank/DDBJ whole genome shotgun (WGS) entry which is preliminary data.</text>
</comment>
<keyword evidence="2" id="KW-1185">Reference proteome</keyword>
<reference evidence="1" key="1">
    <citation type="submission" date="2021-06" db="EMBL/GenBank/DDBJ databases">
        <authorList>
            <person name="Kallberg Y."/>
            <person name="Tangrot J."/>
            <person name="Rosling A."/>
        </authorList>
    </citation>
    <scope>NUCLEOTIDE SEQUENCE</scope>
    <source>
        <strain evidence="1">87-6 pot B 2015</strain>
    </source>
</reference>
<sequence length="126" mass="14911">GRRLDERLFKIAETHDKFGVPYTRKDNSEIKRKAIAMTRKGIRKNKKESLNKETIASTGNISKVKRNRINEKENNLSEESNHNILQLEIEERKMQLTERQTANRKALVEIEKLELENLRLRKEINN</sequence>
<name>A0A9N9HY44_FUNMO</name>
<evidence type="ECO:0000313" key="1">
    <source>
        <dbReference type="EMBL" id="CAG8711891.1"/>
    </source>
</evidence>
<accession>A0A9N9HY44</accession>
<dbReference type="Proteomes" id="UP000789375">
    <property type="component" value="Unassembled WGS sequence"/>
</dbReference>
<protein>
    <submittedName>
        <fullName evidence="1">12965_t:CDS:1</fullName>
    </submittedName>
</protein>
<organism evidence="1 2">
    <name type="scientific">Funneliformis mosseae</name>
    <name type="common">Endomycorrhizal fungus</name>
    <name type="synonym">Glomus mosseae</name>
    <dbReference type="NCBI Taxonomy" id="27381"/>
    <lineage>
        <taxon>Eukaryota</taxon>
        <taxon>Fungi</taxon>
        <taxon>Fungi incertae sedis</taxon>
        <taxon>Mucoromycota</taxon>
        <taxon>Glomeromycotina</taxon>
        <taxon>Glomeromycetes</taxon>
        <taxon>Glomerales</taxon>
        <taxon>Glomeraceae</taxon>
        <taxon>Funneliformis</taxon>
    </lineage>
</organism>
<feature type="non-terminal residue" evidence="1">
    <location>
        <position position="126"/>
    </location>
</feature>
<dbReference type="AlphaFoldDB" id="A0A9N9HY44"/>
<evidence type="ECO:0000313" key="2">
    <source>
        <dbReference type="Proteomes" id="UP000789375"/>
    </source>
</evidence>
<gene>
    <name evidence="1" type="ORF">FMOSSE_LOCUS14381</name>
</gene>
<dbReference type="EMBL" id="CAJVPP010010805">
    <property type="protein sequence ID" value="CAG8711891.1"/>
    <property type="molecule type" value="Genomic_DNA"/>
</dbReference>